<dbReference type="RefSeq" id="WP_289998987.1">
    <property type="nucleotide sequence ID" value="NZ_JAUEPH010000002.1"/>
</dbReference>
<proteinExistence type="predicted"/>
<reference evidence="1" key="1">
    <citation type="submission" date="2023-06" db="EMBL/GenBank/DDBJ databases">
        <title>Robiginitalea aurantiacus sp. nov. and Algoriphagus sediminis sp. nov., isolated from coastal sediment.</title>
        <authorList>
            <person name="Zhou Z.Y."/>
            <person name="An J."/>
            <person name="Jia Y.W."/>
            <person name="Du Z.J."/>
        </authorList>
    </citation>
    <scope>NUCLEOTIDE SEQUENCE</scope>
    <source>
        <strain evidence="1">C2-7</strain>
    </source>
</reference>
<dbReference type="Proteomes" id="UP001171916">
    <property type="component" value="Unassembled WGS sequence"/>
</dbReference>
<evidence type="ECO:0000313" key="2">
    <source>
        <dbReference type="Proteomes" id="UP001171916"/>
    </source>
</evidence>
<dbReference type="Gene3D" id="3.40.30.10">
    <property type="entry name" value="Glutaredoxin"/>
    <property type="match status" value="1"/>
</dbReference>
<organism evidence="1 2">
    <name type="scientific">Algoriphagus sediminis</name>
    <dbReference type="NCBI Taxonomy" id="3057113"/>
    <lineage>
        <taxon>Bacteria</taxon>
        <taxon>Pseudomonadati</taxon>
        <taxon>Bacteroidota</taxon>
        <taxon>Cytophagia</taxon>
        <taxon>Cytophagales</taxon>
        <taxon>Cyclobacteriaceae</taxon>
        <taxon>Algoriphagus</taxon>
    </lineage>
</organism>
<comment type="caution">
    <text evidence="1">The sequence shown here is derived from an EMBL/GenBank/DDBJ whole genome shotgun (WGS) entry which is preliminary data.</text>
</comment>
<dbReference type="SUPFAM" id="SSF52833">
    <property type="entry name" value="Thioredoxin-like"/>
    <property type="match status" value="1"/>
</dbReference>
<gene>
    <name evidence="1" type="ORF">QVH07_04670</name>
</gene>
<dbReference type="EMBL" id="JAUEPH010000002">
    <property type="protein sequence ID" value="MDN3203425.1"/>
    <property type="molecule type" value="Genomic_DNA"/>
</dbReference>
<dbReference type="Pfam" id="PF01257">
    <property type="entry name" value="2Fe-2S_thioredx"/>
    <property type="match status" value="1"/>
</dbReference>
<name>A0ABT7YA74_9BACT</name>
<protein>
    <submittedName>
        <fullName evidence="1">(2Fe-2S) ferredoxin domain-containing protein</fullName>
    </submittedName>
</protein>
<keyword evidence="2" id="KW-1185">Reference proteome</keyword>
<dbReference type="CDD" id="cd02980">
    <property type="entry name" value="TRX_Fd_family"/>
    <property type="match status" value="1"/>
</dbReference>
<accession>A0ABT7YA74</accession>
<dbReference type="InterPro" id="IPR036249">
    <property type="entry name" value="Thioredoxin-like_sf"/>
</dbReference>
<evidence type="ECO:0000313" key="1">
    <source>
        <dbReference type="EMBL" id="MDN3203425.1"/>
    </source>
</evidence>
<sequence length="80" mass="9316">MKHSRKLVLICCGSDCKKEGAKGFYKSLKKEFKNQEYKGKYKLIKTHCLDMCKSAPVAVVQDHFFKKVEIEKLLDHLKKP</sequence>